<dbReference type="RefSeq" id="WP_173039097.1">
    <property type="nucleotide sequence ID" value="NZ_AP022870.1"/>
</dbReference>
<keyword evidence="1" id="KW-0732">Signal</keyword>
<dbReference type="KEGG" id="pfla:Pflav_056300"/>
<reference evidence="2 3" key="1">
    <citation type="submission" date="2020-03" db="EMBL/GenBank/DDBJ databases">
        <title>Whole genome shotgun sequence of Phytohabitans flavus NBRC 107702.</title>
        <authorList>
            <person name="Komaki H."/>
            <person name="Tamura T."/>
        </authorList>
    </citation>
    <scope>NUCLEOTIDE SEQUENCE [LARGE SCALE GENOMIC DNA]</scope>
    <source>
        <strain evidence="2 3">NBRC 107702</strain>
    </source>
</reference>
<keyword evidence="3" id="KW-1185">Reference proteome</keyword>
<protein>
    <recommendedName>
        <fullName evidence="4">DUF916 domain-containing protein</fullName>
    </recommendedName>
</protein>
<gene>
    <name evidence="2" type="ORF">Pflav_056300</name>
</gene>
<feature type="chain" id="PRO_5026265102" description="DUF916 domain-containing protein" evidence="1">
    <location>
        <begin position="37"/>
        <end position="156"/>
    </location>
</feature>
<sequence length="156" mass="16487">MKPDRTDRPRPATRAGLLLALLAVLFAAFPSAPAGAAPVKAPGDDFKWSVVPSSPKGPTVRSRFEYGLKPGEEVSDWVGVSNLGTEPLKVSVYATDAFNAPDGGFALLPASEQPKDVGAWITLPRKDYTVPVGKRVDIPFKVKIPANAEPGDHIGA</sequence>
<evidence type="ECO:0008006" key="4">
    <source>
        <dbReference type="Google" id="ProtNLM"/>
    </source>
</evidence>
<name>A0A6F8XZI1_9ACTN</name>
<dbReference type="EMBL" id="AP022870">
    <property type="protein sequence ID" value="BCB79220.1"/>
    <property type="molecule type" value="Genomic_DNA"/>
</dbReference>
<evidence type="ECO:0000313" key="2">
    <source>
        <dbReference type="EMBL" id="BCB79220.1"/>
    </source>
</evidence>
<accession>A0A6F8XZI1</accession>
<dbReference type="AlphaFoldDB" id="A0A6F8XZI1"/>
<evidence type="ECO:0000256" key="1">
    <source>
        <dbReference type="SAM" id="SignalP"/>
    </source>
</evidence>
<organism evidence="2 3">
    <name type="scientific">Phytohabitans flavus</name>
    <dbReference type="NCBI Taxonomy" id="1076124"/>
    <lineage>
        <taxon>Bacteria</taxon>
        <taxon>Bacillati</taxon>
        <taxon>Actinomycetota</taxon>
        <taxon>Actinomycetes</taxon>
        <taxon>Micromonosporales</taxon>
        <taxon>Micromonosporaceae</taxon>
    </lineage>
</organism>
<evidence type="ECO:0000313" key="3">
    <source>
        <dbReference type="Proteomes" id="UP000502508"/>
    </source>
</evidence>
<proteinExistence type="predicted"/>
<feature type="signal peptide" evidence="1">
    <location>
        <begin position="1"/>
        <end position="36"/>
    </location>
</feature>
<dbReference type="Proteomes" id="UP000502508">
    <property type="component" value="Chromosome"/>
</dbReference>
<reference evidence="2 3" key="2">
    <citation type="submission" date="2020-03" db="EMBL/GenBank/DDBJ databases">
        <authorList>
            <person name="Ichikawa N."/>
            <person name="Kimura A."/>
            <person name="Kitahashi Y."/>
            <person name="Uohara A."/>
        </authorList>
    </citation>
    <scope>NUCLEOTIDE SEQUENCE [LARGE SCALE GENOMIC DNA]</scope>
    <source>
        <strain evidence="2 3">NBRC 107702</strain>
    </source>
</reference>